<feature type="signal peptide" evidence="2">
    <location>
        <begin position="1"/>
        <end position="20"/>
    </location>
</feature>
<evidence type="ECO:0000256" key="1">
    <source>
        <dbReference type="SAM" id="MobiDB-lite"/>
    </source>
</evidence>
<sequence>MYKKLSILVCVFVCIVKVSNKPRYTSGVQYCFKRECPDNTFACEKLTRVSEDKKQLVSEIRCLDIHGSSLNNITTYEDNPFDPDTEFKGYTYSGSFHVSLDNDDNDDANLKISHKEEGNDKKSEVEDLNSS</sequence>
<keyword evidence="2" id="KW-0732">Signal</keyword>
<gene>
    <name evidence="3" type="ORF">NQ315_017516</name>
</gene>
<evidence type="ECO:0000313" key="3">
    <source>
        <dbReference type="EMBL" id="KAJ8914421.1"/>
    </source>
</evidence>
<dbReference type="Proteomes" id="UP001159042">
    <property type="component" value="Unassembled WGS sequence"/>
</dbReference>
<feature type="region of interest" description="Disordered" evidence="1">
    <location>
        <begin position="104"/>
        <end position="131"/>
    </location>
</feature>
<name>A0AAV8VKJ7_9CUCU</name>
<proteinExistence type="predicted"/>
<dbReference type="EMBL" id="JANEYG010000072">
    <property type="protein sequence ID" value="KAJ8914421.1"/>
    <property type="molecule type" value="Genomic_DNA"/>
</dbReference>
<evidence type="ECO:0000256" key="2">
    <source>
        <dbReference type="SAM" id="SignalP"/>
    </source>
</evidence>
<accession>A0AAV8VKJ7</accession>
<evidence type="ECO:0000313" key="4">
    <source>
        <dbReference type="Proteomes" id="UP001159042"/>
    </source>
</evidence>
<organism evidence="3 4">
    <name type="scientific">Exocentrus adspersus</name>
    <dbReference type="NCBI Taxonomy" id="1586481"/>
    <lineage>
        <taxon>Eukaryota</taxon>
        <taxon>Metazoa</taxon>
        <taxon>Ecdysozoa</taxon>
        <taxon>Arthropoda</taxon>
        <taxon>Hexapoda</taxon>
        <taxon>Insecta</taxon>
        <taxon>Pterygota</taxon>
        <taxon>Neoptera</taxon>
        <taxon>Endopterygota</taxon>
        <taxon>Coleoptera</taxon>
        <taxon>Polyphaga</taxon>
        <taxon>Cucujiformia</taxon>
        <taxon>Chrysomeloidea</taxon>
        <taxon>Cerambycidae</taxon>
        <taxon>Lamiinae</taxon>
        <taxon>Acanthocinini</taxon>
        <taxon>Exocentrus</taxon>
    </lineage>
</organism>
<keyword evidence="4" id="KW-1185">Reference proteome</keyword>
<dbReference type="AlphaFoldDB" id="A0AAV8VKJ7"/>
<protein>
    <submittedName>
        <fullName evidence="3">Uncharacterized protein</fullName>
    </submittedName>
</protein>
<reference evidence="3 4" key="1">
    <citation type="journal article" date="2023" name="Insect Mol. Biol.">
        <title>Genome sequencing provides insights into the evolution of gene families encoding plant cell wall-degrading enzymes in longhorned beetles.</title>
        <authorList>
            <person name="Shin N.R."/>
            <person name="Okamura Y."/>
            <person name="Kirsch R."/>
            <person name="Pauchet Y."/>
        </authorList>
    </citation>
    <scope>NUCLEOTIDE SEQUENCE [LARGE SCALE GENOMIC DNA]</scope>
    <source>
        <strain evidence="3">EAD_L_NR</strain>
    </source>
</reference>
<comment type="caution">
    <text evidence="3">The sequence shown here is derived from an EMBL/GenBank/DDBJ whole genome shotgun (WGS) entry which is preliminary data.</text>
</comment>
<feature type="chain" id="PRO_5043608668" evidence="2">
    <location>
        <begin position="21"/>
        <end position="131"/>
    </location>
</feature>
<feature type="compositionally biased region" description="Basic and acidic residues" evidence="1">
    <location>
        <begin position="113"/>
        <end position="125"/>
    </location>
</feature>